<dbReference type="PANTHER" id="PTHR45964:SF5">
    <property type="entry name" value="WSCD FAMILY MEMBER CG9164"/>
    <property type="match status" value="1"/>
</dbReference>
<protein>
    <submittedName>
        <fullName evidence="3">WSC domain-containing protein 2</fullName>
    </submittedName>
</protein>
<name>A0A2N6NWX3_BEABA</name>
<dbReference type="EMBL" id="MRVG01000002">
    <property type="protein sequence ID" value="PMB71773.1"/>
    <property type="molecule type" value="Genomic_DNA"/>
</dbReference>
<dbReference type="OMA" id="MTIGKCL"/>
<dbReference type="PROSITE" id="PS51212">
    <property type="entry name" value="WSC"/>
    <property type="match status" value="1"/>
</dbReference>
<evidence type="ECO:0000259" key="2">
    <source>
        <dbReference type="PROSITE" id="PS51212"/>
    </source>
</evidence>
<dbReference type="Pfam" id="PF01822">
    <property type="entry name" value="WSC"/>
    <property type="match status" value="1"/>
</dbReference>
<evidence type="ECO:0000313" key="3">
    <source>
        <dbReference type="EMBL" id="PMB71773.1"/>
    </source>
</evidence>
<organism evidence="3 4">
    <name type="scientific">Beauveria bassiana</name>
    <name type="common">White muscardine disease fungus</name>
    <name type="synonym">Tritirachium shiotae</name>
    <dbReference type="NCBI Taxonomy" id="176275"/>
    <lineage>
        <taxon>Eukaryota</taxon>
        <taxon>Fungi</taxon>
        <taxon>Dikarya</taxon>
        <taxon>Ascomycota</taxon>
        <taxon>Pezizomycotina</taxon>
        <taxon>Sordariomycetes</taxon>
        <taxon>Hypocreomycetidae</taxon>
        <taxon>Hypocreales</taxon>
        <taxon>Cordycipitaceae</taxon>
        <taxon>Beauveria</taxon>
    </lineage>
</organism>
<gene>
    <name evidence="3" type="primary">wscd2</name>
    <name evidence="3" type="ORF">BM221_001869</name>
</gene>
<reference evidence="3 4" key="1">
    <citation type="journal article" date="2016" name="Appl. Microbiol. Biotechnol.">
        <title>Characterization of T-DNA insertion mutants with decreased virulence in the entomopathogenic fungus Beauveria bassiana JEF-007.</title>
        <authorList>
            <person name="Kim S."/>
            <person name="Lee S.J."/>
            <person name="Nai Y.S."/>
            <person name="Yu J.S."/>
            <person name="Lee M.R."/>
            <person name="Yang Y.T."/>
            <person name="Kim J.S."/>
        </authorList>
    </citation>
    <scope>NUCLEOTIDE SEQUENCE [LARGE SCALE GENOMIC DNA]</scope>
    <source>
        <strain evidence="3 4">JEF-007</strain>
    </source>
</reference>
<accession>A0A2N6NWX3</accession>
<feature type="domain" description="WSC" evidence="2">
    <location>
        <begin position="1"/>
        <end position="78"/>
    </location>
</feature>
<dbReference type="InterPro" id="IPR002889">
    <property type="entry name" value="WSC_carb-bd"/>
</dbReference>
<evidence type="ECO:0000256" key="1">
    <source>
        <dbReference type="ARBA" id="ARBA00022737"/>
    </source>
</evidence>
<dbReference type="InterPro" id="IPR051589">
    <property type="entry name" value="Sialate-O-sulfotransferase"/>
</dbReference>
<evidence type="ECO:0000313" key="4">
    <source>
        <dbReference type="Proteomes" id="UP000235728"/>
    </source>
</evidence>
<sequence>MTIGKCLQKCDAAQSGYNFAGVEYGQECWCGSTLSLDGGQSASEPGKNISGSYCSFLCPGNKTEYCGAGLRLSTYVLKSWLKKQSQTTAPIRLKY</sequence>
<dbReference type="AlphaFoldDB" id="A0A2N6NWX3"/>
<keyword evidence="1" id="KW-0677">Repeat</keyword>
<dbReference type="PANTHER" id="PTHR45964">
    <property type="entry name" value="WSCD FAMILY MEMBER CG9164"/>
    <property type="match status" value="1"/>
</dbReference>
<proteinExistence type="predicted"/>
<comment type="caution">
    <text evidence="3">The sequence shown here is derived from an EMBL/GenBank/DDBJ whole genome shotgun (WGS) entry which is preliminary data.</text>
</comment>
<dbReference type="Proteomes" id="UP000235728">
    <property type="component" value="Unassembled WGS sequence"/>
</dbReference>